<dbReference type="SUPFAM" id="SSF51215">
    <property type="entry name" value="Regulatory protein AraC"/>
    <property type="match status" value="1"/>
</dbReference>
<dbReference type="RefSeq" id="WP_109533234.1">
    <property type="nucleotide sequence ID" value="NZ_QEYD01000005.1"/>
</dbReference>
<dbReference type="InterPro" id="IPR037923">
    <property type="entry name" value="HTH-like"/>
</dbReference>
<dbReference type="GO" id="GO:0003700">
    <property type="term" value="F:DNA-binding transcription factor activity"/>
    <property type="evidence" value="ECO:0007669"/>
    <property type="project" value="InterPro"/>
</dbReference>
<keyword evidence="4" id="KW-0804">Transcription</keyword>
<keyword evidence="2" id="KW-0238">DNA-binding</keyword>
<dbReference type="GO" id="GO:0043565">
    <property type="term" value="F:sequence-specific DNA binding"/>
    <property type="evidence" value="ECO:0007669"/>
    <property type="project" value="InterPro"/>
</dbReference>
<proteinExistence type="predicted"/>
<keyword evidence="1" id="KW-0805">Transcription regulation</keyword>
<dbReference type="InterPro" id="IPR018060">
    <property type="entry name" value="HTH_AraC"/>
</dbReference>
<evidence type="ECO:0000256" key="4">
    <source>
        <dbReference type="ARBA" id="ARBA00023163"/>
    </source>
</evidence>
<accession>A0A2U2CBB5</accession>
<name>A0A2U2CBB5_9RHOB</name>
<keyword evidence="3" id="KW-0010">Activator</keyword>
<evidence type="ECO:0000259" key="5">
    <source>
        <dbReference type="PROSITE" id="PS01124"/>
    </source>
</evidence>
<keyword evidence="7" id="KW-1185">Reference proteome</keyword>
<dbReference type="InterPro" id="IPR020449">
    <property type="entry name" value="Tscrpt_reg_AraC-type_HTH"/>
</dbReference>
<dbReference type="Pfam" id="PF12833">
    <property type="entry name" value="HTH_18"/>
    <property type="match status" value="1"/>
</dbReference>
<dbReference type="PANTHER" id="PTHR43280:SF32">
    <property type="entry name" value="TRANSCRIPTIONAL REGULATORY PROTEIN"/>
    <property type="match status" value="1"/>
</dbReference>
<dbReference type="EMBL" id="QEYD01000005">
    <property type="protein sequence ID" value="PWE29185.1"/>
    <property type="molecule type" value="Genomic_DNA"/>
</dbReference>
<gene>
    <name evidence="6" type="ORF">C4N9_10280</name>
</gene>
<dbReference type="GeneID" id="94365277"/>
<evidence type="ECO:0000256" key="2">
    <source>
        <dbReference type="ARBA" id="ARBA00023125"/>
    </source>
</evidence>
<dbReference type="Pfam" id="PF02311">
    <property type="entry name" value="AraC_binding"/>
    <property type="match status" value="1"/>
</dbReference>
<evidence type="ECO:0000256" key="3">
    <source>
        <dbReference type="ARBA" id="ARBA00023159"/>
    </source>
</evidence>
<dbReference type="AlphaFoldDB" id="A0A2U2CBB5"/>
<dbReference type="Proteomes" id="UP000244940">
    <property type="component" value="Unassembled WGS sequence"/>
</dbReference>
<evidence type="ECO:0000313" key="7">
    <source>
        <dbReference type="Proteomes" id="UP000244940"/>
    </source>
</evidence>
<evidence type="ECO:0000313" key="6">
    <source>
        <dbReference type="EMBL" id="PWE29185.1"/>
    </source>
</evidence>
<dbReference type="InterPro" id="IPR003313">
    <property type="entry name" value="AraC-bd"/>
</dbReference>
<evidence type="ECO:0000256" key="1">
    <source>
        <dbReference type="ARBA" id="ARBA00023015"/>
    </source>
</evidence>
<dbReference type="PRINTS" id="PR00032">
    <property type="entry name" value="HTHARAC"/>
</dbReference>
<feature type="domain" description="HTH araC/xylS-type" evidence="5">
    <location>
        <begin position="171"/>
        <end position="269"/>
    </location>
</feature>
<dbReference type="PANTHER" id="PTHR43280">
    <property type="entry name" value="ARAC-FAMILY TRANSCRIPTIONAL REGULATOR"/>
    <property type="match status" value="1"/>
</dbReference>
<dbReference type="InterPro" id="IPR009057">
    <property type="entry name" value="Homeodomain-like_sf"/>
</dbReference>
<dbReference type="OrthoDB" id="9814125at2"/>
<dbReference type="Gene3D" id="1.10.10.60">
    <property type="entry name" value="Homeodomain-like"/>
    <property type="match status" value="1"/>
</dbReference>
<dbReference type="PROSITE" id="PS01124">
    <property type="entry name" value="HTH_ARAC_FAMILY_2"/>
    <property type="match status" value="1"/>
</dbReference>
<sequence>MSIIPESPSRLRLTPISRLAAGGRWRVEAMRSLREPVLLWFTQGQGRITIAGTQRGYGPNNAIFIPPGVMHGFDFAPRVQGTVVFFGRDHGLDLPQTPQYLRPRDPISQKELIATLEAIQRELESNRAGSQKAAQHHLGLLGVWLDRQLEREKQLESMAQPRPGAAQRLVARYSSLLERDFRSNRAVADYAEALGITPTHLTRACKAACGKGAHQLLEDRILFEARRLLAETRMPIKDVAEMLGFNSAGYFTRAFQKSAGQTPSAFRKRPAGPAVPRI</sequence>
<protein>
    <submittedName>
        <fullName evidence="6">AraC family transcriptional regulator</fullName>
    </submittedName>
</protein>
<comment type="caution">
    <text evidence="6">The sequence shown here is derived from an EMBL/GenBank/DDBJ whole genome shotgun (WGS) entry which is preliminary data.</text>
</comment>
<organism evidence="6 7">
    <name type="scientific">Pararhodobacter marinus</name>
    <dbReference type="NCBI Taxonomy" id="2184063"/>
    <lineage>
        <taxon>Bacteria</taxon>
        <taxon>Pseudomonadati</taxon>
        <taxon>Pseudomonadota</taxon>
        <taxon>Alphaproteobacteria</taxon>
        <taxon>Rhodobacterales</taxon>
        <taxon>Paracoccaceae</taxon>
        <taxon>Pararhodobacter</taxon>
    </lineage>
</organism>
<reference evidence="6 7" key="1">
    <citation type="submission" date="2018-05" db="EMBL/GenBank/DDBJ databases">
        <title>Pararhodobacter marina sp. nov., isolated from deep-sea water of the Indian Ocean.</title>
        <authorList>
            <person name="Lai Q.Sr."/>
            <person name="Liu X."/>
            <person name="Shao Z."/>
        </authorList>
    </citation>
    <scope>NUCLEOTIDE SEQUENCE [LARGE SCALE GENOMIC DNA]</scope>
    <source>
        <strain evidence="6 7">CIC4N-9</strain>
    </source>
</reference>
<dbReference type="SMART" id="SM00342">
    <property type="entry name" value="HTH_ARAC"/>
    <property type="match status" value="1"/>
</dbReference>
<dbReference type="SUPFAM" id="SSF46689">
    <property type="entry name" value="Homeodomain-like"/>
    <property type="match status" value="1"/>
</dbReference>